<feature type="region of interest" description="Disordered" evidence="1">
    <location>
        <begin position="644"/>
        <end position="704"/>
    </location>
</feature>
<sequence length="704" mass="78552">MESSSSSLVSKAKTAFHSAAAKAEKVLTDIKADIKNDREEAEGQFQKTSKKLPEHNPVSGKSEGEKHNGFKHSKWKPAPQRKKQEWHDWQERLKKIRKGKTGEGDEQKFETLSLAFPAVDEYLDQMGAKDVSELKVLEGSGIVEENSNASGRPNIPPSSILKQLATVVEVGKNYKSMKDLLVSSRDSSPVRERTGLSFSAVKSLVLREKEEKSNSEFGKDDDIPSLVHSLFDADIRRGTFPQKEECSSGSATFTMASLPRDVHAAPPESFVVRLSEVMGSFKTLRKMAFFWCKVVDELRRRWPEGQPVPGVPLDESPDLNSCLLHQQLQVINCCISRKERRIIATESLDCVTRMAKPNSEESDVSCDVVSSSPILYARISTGEPVLRLGADHPSEKNLTMLETGEPVYSPVTQEGPVLTEELIRETEEFVLRTGSVGPGCSQLLSDMQSFKAANPGCILEDFVRWHSPPDWMETEPCNETKDSSSGGDASSRRGQLSSRMQKEGNLWRELWENAKPLPAAKQAPLFDEDLAVEGILQALEDIQPSELLKQLFISLLVSGFVISEATLSTNNHFSKLFYECKDYMVAMCQGEIWSENLDDLCQVYETVETILIHPEDSLIIMNQSEETTGEPKSRFMKLSLNFGGRDRRKPVSKDQKNMDDTSTRQVFSNLFDGKPSLFSKKPPKPSTSQADASPCVDENDWTVV</sequence>
<evidence type="ECO:0000256" key="1">
    <source>
        <dbReference type="SAM" id="MobiDB-lite"/>
    </source>
</evidence>
<dbReference type="GeneID" id="104588309"/>
<dbReference type="Proteomes" id="UP000189703">
    <property type="component" value="Unplaced"/>
</dbReference>
<feature type="domain" description="Rab3GAP catalytic subunit conserved" evidence="2">
    <location>
        <begin position="387"/>
        <end position="540"/>
    </location>
</feature>
<dbReference type="InParanoid" id="A0A1U7Z9U4"/>
<dbReference type="PANTHER" id="PTHR21422:SF10">
    <property type="entry name" value="RAB3 GTPASE-ACTIVATING PROTEIN CATALYTIC SUBUNIT"/>
    <property type="match status" value="1"/>
</dbReference>
<feature type="compositionally biased region" description="Basic residues" evidence="1">
    <location>
        <begin position="69"/>
        <end position="81"/>
    </location>
</feature>
<dbReference type="STRING" id="4432.A0A1U7Z9U4"/>
<dbReference type="KEGG" id="nnu:104588309"/>
<dbReference type="eggNOG" id="KOG2390">
    <property type="taxonomic scope" value="Eukaryota"/>
</dbReference>
<dbReference type="InterPro" id="IPR026147">
    <property type="entry name" value="Rab3GAP1_conserved"/>
</dbReference>
<proteinExistence type="predicted"/>
<feature type="region of interest" description="Disordered" evidence="1">
    <location>
        <begin position="37"/>
        <end position="87"/>
    </location>
</feature>
<dbReference type="PANTHER" id="PTHR21422">
    <property type="entry name" value="RAB3 GTPASE-ACTIVATING PROTEIN CATALYTIC SUBUNIT"/>
    <property type="match status" value="1"/>
</dbReference>
<gene>
    <name evidence="4" type="primary">LOC104588309</name>
</gene>
<feature type="compositionally biased region" description="Basic and acidic residues" evidence="1">
    <location>
        <begin position="649"/>
        <end position="662"/>
    </location>
</feature>
<dbReference type="InterPro" id="IPR045700">
    <property type="entry name" value="Rab3GAP1"/>
</dbReference>
<dbReference type="Pfam" id="PF13890">
    <property type="entry name" value="Rab3-GTPase_cat"/>
    <property type="match status" value="1"/>
</dbReference>
<accession>A0A1U7Z9U4</accession>
<dbReference type="RefSeq" id="XP_010244489.1">
    <property type="nucleotide sequence ID" value="XM_010246187.2"/>
</dbReference>
<dbReference type="OrthoDB" id="5391403at2759"/>
<protein>
    <submittedName>
        <fullName evidence="4">Uncharacterized protein LOC104588309 isoform X1</fullName>
    </submittedName>
</protein>
<dbReference type="FunCoup" id="A0A1U7Z9U4">
    <property type="interactions" value="1048"/>
</dbReference>
<dbReference type="OMA" id="CQVYETI"/>
<name>A0A1U7Z9U4_NELNU</name>
<organism evidence="3 4">
    <name type="scientific">Nelumbo nucifera</name>
    <name type="common">Sacred lotus</name>
    <dbReference type="NCBI Taxonomy" id="4432"/>
    <lineage>
        <taxon>Eukaryota</taxon>
        <taxon>Viridiplantae</taxon>
        <taxon>Streptophyta</taxon>
        <taxon>Embryophyta</taxon>
        <taxon>Tracheophyta</taxon>
        <taxon>Spermatophyta</taxon>
        <taxon>Magnoliopsida</taxon>
        <taxon>Proteales</taxon>
        <taxon>Nelumbonaceae</taxon>
        <taxon>Nelumbo</taxon>
    </lineage>
</organism>
<keyword evidence="3" id="KW-1185">Reference proteome</keyword>
<feature type="compositionally biased region" description="Low complexity" evidence="1">
    <location>
        <begin position="1"/>
        <end position="21"/>
    </location>
</feature>
<dbReference type="AlphaFoldDB" id="A0A1U7Z9U4"/>
<evidence type="ECO:0000313" key="3">
    <source>
        <dbReference type="Proteomes" id="UP000189703"/>
    </source>
</evidence>
<feature type="region of interest" description="Disordered" evidence="1">
    <location>
        <begin position="473"/>
        <end position="500"/>
    </location>
</feature>
<feature type="compositionally biased region" description="Low complexity" evidence="1">
    <location>
        <begin position="483"/>
        <end position="494"/>
    </location>
</feature>
<dbReference type="GO" id="GO:0005096">
    <property type="term" value="F:GTPase activator activity"/>
    <property type="evidence" value="ECO:0000318"/>
    <property type="project" value="GO_Central"/>
</dbReference>
<evidence type="ECO:0000259" key="2">
    <source>
        <dbReference type="Pfam" id="PF13890"/>
    </source>
</evidence>
<dbReference type="GO" id="GO:2000786">
    <property type="term" value="P:positive regulation of autophagosome assembly"/>
    <property type="evidence" value="ECO:0000318"/>
    <property type="project" value="GO_Central"/>
</dbReference>
<feature type="region of interest" description="Disordered" evidence="1">
    <location>
        <begin position="1"/>
        <end position="22"/>
    </location>
</feature>
<reference evidence="4" key="1">
    <citation type="submission" date="2025-08" db="UniProtKB">
        <authorList>
            <consortium name="RefSeq"/>
        </authorList>
    </citation>
    <scope>IDENTIFICATION</scope>
</reference>
<evidence type="ECO:0000313" key="4">
    <source>
        <dbReference type="RefSeq" id="XP_010244489.1"/>
    </source>
</evidence>